<dbReference type="InterPro" id="IPR036388">
    <property type="entry name" value="WH-like_DNA-bd_sf"/>
</dbReference>
<evidence type="ECO:0000259" key="5">
    <source>
        <dbReference type="PROSITE" id="PS50931"/>
    </source>
</evidence>
<dbReference type="RefSeq" id="WP_184713529.1">
    <property type="nucleotide sequence ID" value="NZ_JACHJP010000002.1"/>
</dbReference>
<dbReference type="Proteomes" id="UP000552644">
    <property type="component" value="Unassembled WGS sequence"/>
</dbReference>
<protein>
    <submittedName>
        <fullName evidence="6">DNA-binding transcriptional LysR family regulator</fullName>
    </submittedName>
</protein>
<name>A0A7W7VLJ8_9ACTN</name>
<dbReference type="InterPro" id="IPR005119">
    <property type="entry name" value="LysR_subst-bd"/>
</dbReference>
<dbReference type="Gene3D" id="1.10.10.10">
    <property type="entry name" value="Winged helix-like DNA-binding domain superfamily/Winged helix DNA-binding domain"/>
    <property type="match status" value="1"/>
</dbReference>
<feature type="domain" description="HTH lysR-type" evidence="5">
    <location>
        <begin position="1"/>
        <end position="58"/>
    </location>
</feature>
<dbReference type="Pfam" id="PF00126">
    <property type="entry name" value="HTH_1"/>
    <property type="match status" value="1"/>
</dbReference>
<dbReference type="PROSITE" id="PS50931">
    <property type="entry name" value="HTH_LYSR"/>
    <property type="match status" value="1"/>
</dbReference>
<accession>A0A7W7VLJ8</accession>
<evidence type="ECO:0000313" key="6">
    <source>
        <dbReference type="EMBL" id="MBB4914772.1"/>
    </source>
</evidence>
<proteinExistence type="inferred from homology"/>
<dbReference type="AlphaFoldDB" id="A0A7W7VLJ8"/>
<dbReference type="GO" id="GO:0003700">
    <property type="term" value="F:DNA-binding transcription factor activity"/>
    <property type="evidence" value="ECO:0007669"/>
    <property type="project" value="InterPro"/>
</dbReference>
<dbReference type="Pfam" id="PF03466">
    <property type="entry name" value="LysR_substrate"/>
    <property type="match status" value="1"/>
</dbReference>
<reference evidence="6 7" key="1">
    <citation type="submission" date="2020-08" db="EMBL/GenBank/DDBJ databases">
        <title>Genomic Encyclopedia of Type Strains, Phase III (KMG-III): the genomes of soil and plant-associated and newly described type strains.</title>
        <authorList>
            <person name="Whitman W."/>
        </authorList>
    </citation>
    <scope>NUCLEOTIDE SEQUENCE [LARGE SCALE GENOMIC DNA]</scope>
    <source>
        <strain evidence="6 7">CECT 8840</strain>
    </source>
</reference>
<evidence type="ECO:0000313" key="7">
    <source>
        <dbReference type="Proteomes" id="UP000552644"/>
    </source>
</evidence>
<organism evidence="6 7">
    <name type="scientific">Streptosporangium saharense</name>
    <dbReference type="NCBI Taxonomy" id="1706840"/>
    <lineage>
        <taxon>Bacteria</taxon>
        <taxon>Bacillati</taxon>
        <taxon>Actinomycetota</taxon>
        <taxon>Actinomycetes</taxon>
        <taxon>Streptosporangiales</taxon>
        <taxon>Streptosporangiaceae</taxon>
        <taxon>Streptosporangium</taxon>
    </lineage>
</organism>
<evidence type="ECO:0000256" key="4">
    <source>
        <dbReference type="ARBA" id="ARBA00023163"/>
    </source>
</evidence>
<evidence type="ECO:0000256" key="2">
    <source>
        <dbReference type="ARBA" id="ARBA00023015"/>
    </source>
</evidence>
<dbReference type="PANTHER" id="PTHR30346:SF0">
    <property type="entry name" value="HCA OPERON TRANSCRIPTIONAL ACTIVATOR HCAR"/>
    <property type="match status" value="1"/>
</dbReference>
<dbReference type="GO" id="GO:0003677">
    <property type="term" value="F:DNA binding"/>
    <property type="evidence" value="ECO:0007669"/>
    <property type="project" value="UniProtKB-KW"/>
</dbReference>
<sequence>MELRDIEIFLTLAEELHFGRTAARLCLSPARVTQAVQKQERQIGAPLFERTNRTVRLTPVGQQLRDDLRPLYAGLKDSVERAQLAGRGITGTLRVGMLPANAYDLRPYWDVFRLRYPQWKLRVQKSQFSDAFATLRRGDIDALITWLPVDEPDLTVGPVLFAEPRVLAVSTGHELTRRTSVSLEIAADFQHPQSDTRPDYWYDAYIPRETRRGRTIERGPVVQDTEEAITLASMAEIVVLFPSHMTRYWVRPDITYLPVTDMGPLPYALVWRSETEGEPIRALAGIIRDLGPLPPAPAAP</sequence>
<comment type="similarity">
    <text evidence="1">Belongs to the LysR transcriptional regulatory family.</text>
</comment>
<dbReference type="PANTHER" id="PTHR30346">
    <property type="entry name" value="TRANSCRIPTIONAL DUAL REGULATOR HCAR-RELATED"/>
    <property type="match status" value="1"/>
</dbReference>
<dbReference type="SUPFAM" id="SSF53850">
    <property type="entry name" value="Periplasmic binding protein-like II"/>
    <property type="match status" value="1"/>
</dbReference>
<dbReference type="Gene3D" id="3.40.190.10">
    <property type="entry name" value="Periplasmic binding protein-like II"/>
    <property type="match status" value="2"/>
</dbReference>
<keyword evidence="4" id="KW-0804">Transcription</keyword>
<dbReference type="SUPFAM" id="SSF46785">
    <property type="entry name" value="Winged helix' DNA-binding domain"/>
    <property type="match status" value="1"/>
</dbReference>
<evidence type="ECO:0000256" key="1">
    <source>
        <dbReference type="ARBA" id="ARBA00009437"/>
    </source>
</evidence>
<evidence type="ECO:0000256" key="3">
    <source>
        <dbReference type="ARBA" id="ARBA00023125"/>
    </source>
</evidence>
<dbReference type="EMBL" id="JACHJP010000002">
    <property type="protein sequence ID" value="MBB4914772.1"/>
    <property type="molecule type" value="Genomic_DNA"/>
</dbReference>
<keyword evidence="2" id="KW-0805">Transcription regulation</keyword>
<keyword evidence="7" id="KW-1185">Reference proteome</keyword>
<keyword evidence="3 6" id="KW-0238">DNA-binding</keyword>
<comment type="caution">
    <text evidence="6">The sequence shown here is derived from an EMBL/GenBank/DDBJ whole genome shotgun (WGS) entry which is preliminary data.</text>
</comment>
<dbReference type="InterPro" id="IPR000847">
    <property type="entry name" value="LysR_HTH_N"/>
</dbReference>
<dbReference type="InterPro" id="IPR036390">
    <property type="entry name" value="WH_DNA-bd_sf"/>
</dbReference>
<gene>
    <name evidence="6" type="ORF">FHS44_001857</name>
</gene>
<dbReference type="GO" id="GO:0032993">
    <property type="term" value="C:protein-DNA complex"/>
    <property type="evidence" value="ECO:0007669"/>
    <property type="project" value="TreeGrafter"/>
</dbReference>